<evidence type="ECO:0000313" key="3">
    <source>
        <dbReference type="Proteomes" id="UP000532936"/>
    </source>
</evidence>
<dbReference type="PANTHER" id="PTHR43792">
    <property type="entry name" value="GNAT FAMILY, PUTATIVE (AFU_ORTHOLOGUE AFUA_3G00765)-RELATED-RELATED"/>
    <property type="match status" value="1"/>
</dbReference>
<keyword evidence="2" id="KW-0808">Transferase</keyword>
<sequence>MIRPLVTPRLILRRARPGDVDDLHQVFSSPDAMRWWSTTPHETREQTVEWLESMIAADPENSDDFVIQAQGRVIGKAGFWRLPEIGYILHPDYWGRGLATEALTAVIDHVIATRDTDGVTADVDPANVASIRLLGRLGFEQTGAASRTWQVGGVWMDSLYFGLDRDRWKSLKTP</sequence>
<dbReference type="Proteomes" id="UP000532936">
    <property type="component" value="Unassembled WGS sequence"/>
</dbReference>
<name>A0A7W6A0U8_9CAUL</name>
<dbReference type="PROSITE" id="PS51186">
    <property type="entry name" value="GNAT"/>
    <property type="match status" value="1"/>
</dbReference>
<evidence type="ECO:0000313" key="2">
    <source>
        <dbReference type="EMBL" id="MBB3871186.1"/>
    </source>
</evidence>
<dbReference type="GO" id="GO:0016747">
    <property type="term" value="F:acyltransferase activity, transferring groups other than amino-acyl groups"/>
    <property type="evidence" value="ECO:0007669"/>
    <property type="project" value="InterPro"/>
</dbReference>
<dbReference type="InterPro" id="IPR016181">
    <property type="entry name" value="Acyl_CoA_acyltransferase"/>
</dbReference>
<comment type="caution">
    <text evidence="2">The sequence shown here is derived from an EMBL/GenBank/DDBJ whole genome shotgun (WGS) entry which is preliminary data.</text>
</comment>
<dbReference type="EMBL" id="JACIDA010000001">
    <property type="protein sequence ID" value="MBB3871186.1"/>
    <property type="molecule type" value="Genomic_DNA"/>
</dbReference>
<protein>
    <submittedName>
        <fullName evidence="2">RimJ/RimL family protein N-acetyltransferase</fullName>
    </submittedName>
</protein>
<reference evidence="2 3" key="1">
    <citation type="submission" date="2020-08" db="EMBL/GenBank/DDBJ databases">
        <title>Genomic Encyclopedia of Type Strains, Phase IV (KMG-IV): sequencing the most valuable type-strain genomes for metagenomic binning, comparative biology and taxonomic classification.</title>
        <authorList>
            <person name="Goeker M."/>
        </authorList>
    </citation>
    <scope>NUCLEOTIDE SEQUENCE [LARGE SCALE GENOMIC DNA]</scope>
    <source>
        <strain evidence="2 3">DSM 14878</strain>
    </source>
</reference>
<dbReference type="RefSeq" id="WP_183195419.1">
    <property type="nucleotide sequence ID" value="NZ_JACIDA010000001.1"/>
</dbReference>
<dbReference type="PANTHER" id="PTHR43792:SF1">
    <property type="entry name" value="N-ACETYLTRANSFERASE DOMAIN-CONTAINING PROTEIN"/>
    <property type="match status" value="1"/>
</dbReference>
<dbReference type="InterPro" id="IPR000182">
    <property type="entry name" value="GNAT_dom"/>
</dbReference>
<feature type="domain" description="N-acetyltransferase" evidence="1">
    <location>
        <begin position="10"/>
        <end position="166"/>
    </location>
</feature>
<gene>
    <name evidence="2" type="ORF">GGR11_000700</name>
</gene>
<proteinExistence type="predicted"/>
<dbReference type="InterPro" id="IPR051531">
    <property type="entry name" value="N-acetyltransferase"/>
</dbReference>
<dbReference type="Gene3D" id="3.40.630.30">
    <property type="match status" value="1"/>
</dbReference>
<dbReference type="Pfam" id="PF13302">
    <property type="entry name" value="Acetyltransf_3"/>
    <property type="match status" value="1"/>
</dbReference>
<dbReference type="CDD" id="cd04301">
    <property type="entry name" value="NAT_SF"/>
    <property type="match status" value="1"/>
</dbReference>
<organism evidence="2 3">
    <name type="scientific">Brevundimonas mediterranea</name>
    <dbReference type="NCBI Taxonomy" id="74329"/>
    <lineage>
        <taxon>Bacteria</taxon>
        <taxon>Pseudomonadati</taxon>
        <taxon>Pseudomonadota</taxon>
        <taxon>Alphaproteobacteria</taxon>
        <taxon>Caulobacterales</taxon>
        <taxon>Caulobacteraceae</taxon>
        <taxon>Brevundimonas</taxon>
    </lineage>
</organism>
<evidence type="ECO:0000259" key="1">
    <source>
        <dbReference type="PROSITE" id="PS51186"/>
    </source>
</evidence>
<dbReference type="SUPFAM" id="SSF55729">
    <property type="entry name" value="Acyl-CoA N-acyltransferases (Nat)"/>
    <property type="match status" value="1"/>
</dbReference>
<dbReference type="AlphaFoldDB" id="A0A7W6A0U8"/>
<accession>A0A7W6A0U8</accession>